<dbReference type="Pfam" id="PF20143">
    <property type="entry name" value="NAD_kinase_C"/>
    <property type="match status" value="1"/>
</dbReference>
<keyword evidence="1 8" id="KW-0808">Transferase</keyword>
<feature type="binding site" evidence="8">
    <location>
        <begin position="133"/>
        <end position="134"/>
    </location>
    <ligand>
        <name>NAD(+)</name>
        <dbReference type="ChEBI" id="CHEBI:57540"/>
    </ligand>
</feature>
<gene>
    <name evidence="8" type="primary">nadK</name>
    <name evidence="10" type="ORF">E4680_08390</name>
</gene>
<dbReference type="InterPro" id="IPR017437">
    <property type="entry name" value="ATP-NAD_kinase_PpnK-typ_C"/>
</dbReference>
<protein>
    <recommendedName>
        <fullName evidence="8">NAD kinase</fullName>
        <ecNumber evidence="8">2.7.1.23</ecNumber>
    </recommendedName>
    <alternativeName>
        <fullName evidence="8">ATP-dependent NAD kinase</fullName>
    </alternativeName>
</protein>
<reference evidence="10 11" key="1">
    <citation type="journal article" date="2019" name="ISME J.">
        <title>Candidatus Macondimonas diazotrophica, a novel gammaproteobacterial genus dominating crude-oil-contaminated coastal sediments.</title>
        <authorList>
            <person name="Karthikeyan S."/>
            <person name="Konstantinidis K."/>
        </authorList>
    </citation>
    <scope>NUCLEOTIDE SEQUENCE [LARGE SCALE GENOMIC DNA]</scope>
    <source>
        <strain evidence="10 11">KTK01</strain>
    </source>
</reference>
<dbReference type="GO" id="GO:0046872">
    <property type="term" value="F:metal ion binding"/>
    <property type="evidence" value="ECO:0007669"/>
    <property type="project" value="UniProtKB-UniRule"/>
</dbReference>
<dbReference type="InterPro" id="IPR017438">
    <property type="entry name" value="ATP-NAD_kinase_N"/>
</dbReference>
<evidence type="ECO:0000313" key="11">
    <source>
        <dbReference type="Proteomes" id="UP000297890"/>
    </source>
</evidence>
<dbReference type="PANTHER" id="PTHR20275">
    <property type="entry name" value="NAD KINASE"/>
    <property type="match status" value="1"/>
</dbReference>
<dbReference type="GO" id="GO:0006741">
    <property type="term" value="P:NADP+ biosynthetic process"/>
    <property type="evidence" value="ECO:0007669"/>
    <property type="project" value="UniProtKB-UniRule"/>
</dbReference>
<keyword evidence="11" id="KW-1185">Reference proteome</keyword>
<dbReference type="NCBIfam" id="NF002306">
    <property type="entry name" value="PRK01231.1"/>
    <property type="match status" value="1"/>
</dbReference>
<dbReference type="GO" id="GO:0005524">
    <property type="term" value="F:ATP binding"/>
    <property type="evidence" value="ECO:0007669"/>
    <property type="project" value="UniProtKB-KW"/>
</dbReference>
<feature type="active site" description="Proton acceptor" evidence="8">
    <location>
        <position position="133"/>
    </location>
</feature>
<feature type="binding site" evidence="8">
    <location>
        <begin position="207"/>
        <end position="208"/>
    </location>
    <ligand>
        <name>NAD(+)</name>
        <dbReference type="ChEBI" id="CHEBI:57540"/>
    </ligand>
</feature>
<dbReference type="FunFam" id="2.60.200.30:FF:000009">
    <property type="entry name" value="Poly(P)/ATP NAD kinase"/>
    <property type="match status" value="1"/>
</dbReference>
<dbReference type="Gene3D" id="2.60.200.30">
    <property type="entry name" value="Probable inorganic polyphosphate/atp-NAD kinase, domain 2"/>
    <property type="match status" value="1"/>
</dbReference>
<dbReference type="PANTHER" id="PTHR20275:SF0">
    <property type="entry name" value="NAD KINASE"/>
    <property type="match status" value="1"/>
</dbReference>
<comment type="catalytic activity">
    <reaction evidence="7 8">
        <text>NAD(+) + ATP = ADP + NADP(+) + H(+)</text>
        <dbReference type="Rhea" id="RHEA:18629"/>
        <dbReference type="ChEBI" id="CHEBI:15378"/>
        <dbReference type="ChEBI" id="CHEBI:30616"/>
        <dbReference type="ChEBI" id="CHEBI:57540"/>
        <dbReference type="ChEBI" id="CHEBI:58349"/>
        <dbReference type="ChEBI" id="CHEBI:456216"/>
        <dbReference type="EC" id="2.7.1.23"/>
    </reaction>
</comment>
<feature type="region of interest" description="Disordered" evidence="9">
    <location>
        <begin position="29"/>
        <end position="63"/>
    </location>
</feature>
<feature type="binding site" evidence="8">
    <location>
        <begin position="248"/>
        <end position="253"/>
    </location>
    <ligand>
        <name>NAD(+)</name>
        <dbReference type="ChEBI" id="CHEBI:57540"/>
    </ligand>
</feature>
<dbReference type="EC" id="2.7.1.23" evidence="8"/>
<comment type="caution">
    <text evidence="10">The sequence shown here is derived from an EMBL/GenBank/DDBJ whole genome shotgun (WGS) entry which is preliminary data.</text>
</comment>
<dbReference type="Gene3D" id="3.40.50.10330">
    <property type="entry name" value="Probable inorganic polyphosphate/atp-NAD kinase, domain 1"/>
    <property type="match status" value="1"/>
</dbReference>
<dbReference type="SUPFAM" id="SSF111331">
    <property type="entry name" value="NAD kinase/diacylglycerol kinase-like"/>
    <property type="match status" value="1"/>
</dbReference>
<feature type="binding site" evidence="8">
    <location>
        <position position="235"/>
    </location>
    <ligand>
        <name>NAD(+)</name>
        <dbReference type="ChEBI" id="CHEBI:57540"/>
    </ligand>
</feature>
<dbReference type="GO" id="GO:0019674">
    <property type="term" value="P:NAD+ metabolic process"/>
    <property type="evidence" value="ECO:0007669"/>
    <property type="project" value="InterPro"/>
</dbReference>
<dbReference type="HAMAP" id="MF_00361">
    <property type="entry name" value="NAD_kinase"/>
    <property type="match status" value="1"/>
</dbReference>
<feature type="binding site" evidence="8">
    <location>
        <position position="308"/>
    </location>
    <ligand>
        <name>NAD(+)</name>
        <dbReference type="ChEBI" id="CHEBI:57540"/>
    </ligand>
</feature>
<comment type="similarity">
    <text evidence="8">Belongs to the NAD kinase family.</text>
</comment>
<dbReference type="Pfam" id="PF01513">
    <property type="entry name" value="NAD_kinase"/>
    <property type="match status" value="1"/>
</dbReference>
<comment type="subcellular location">
    <subcellularLocation>
        <location evidence="8">Cytoplasm</location>
    </subcellularLocation>
</comment>
<keyword evidence="5 8" id="KW-0521">NADP</keyword>
<proteinExistence type="inferred from homology"/>
<keyword evidence="8" id="KW-0963">Cytoplasm</keyword>
<dbReference type="OrthoDB" id="9774737at2"/>
<keyword evidence="4 8" id="KW-0067">ATP-binding</keyword>
<evidence type="ECO:0000256" key="6">
    <source>
        <dbReference type="ARBA" id="ARBA00023027"/>
    </source>
</evidence>
<keyword evidence="2 8" id="KW-0547">Nucleotide-binding</keyword>
<keyword evidence="3 8" id="KW-0418">Kinase</keyword>
<comment type="cofactor">
    <cofactor evidence="8">
        <name>a divalent metal cation</name>
        <dbReference type="ChEBI" id="CHEBI:60240"/>
    </cofactor>
</comment>
<evidence type="ECO:0000256" key="2">
    <source>
        <dbReference type="ARBA" id="ARBA00022741"/>
    </source>
</evidence>
<sequence length="354" mass="38656">MHVVLSWTSSSPRMALSATGLALSRPECQKGRYQRSTSSVNDLSCRPPATEKERRMSNSPSPPRFSTIGLIGNAANAQLTATLAPLVAYLDRRGRRILLDERCEAANPDPKIPLMARSELARQAELIIVIGGDGTFLDAARAVGPQQVPLVGINLGRLGFMVDIPPAQLELALDAILAGDYQTDQRFLLEGSALRGKTVLHRDTALNDVVINKHHVARLIDFDTYIDGHYVNNHRADGLIVATPTGSTAYALSGGGPVMHPQLHAIVLVPICPHALADRPLVVGDSAQIEIRIAARNTNPVQVTWDGQNSVELRNGDTVRIRRSDFVLTLIHPTNHDYFRILRSKLRWGSQPIP</sequence>
<name>A0A4Z0FA33_9GAMM</name>
<dbReference type="InterPro" id="IPR002504">
    <property type="entry name" value="NADK"/>
</dbReference>
<dbReference type="GO" id="GO:0003951">
    <property type="term" value="F:NAD+ kinase activity"/>
    <property type="evidence" value="ECO:0007669"/>
    <property type="project" value="UniProtKB-UniRule"/>
</dbReference>
<evidence type="ECO:0000256" key="8">
    <source>
        <dbReference type="HAMAP-Rule" id="MF_00361"/>
    </source>
</evidence>
<evidence type="ECO:0000256" key="7">
    <source>
        <dbReference type="ARBA" id="ARBA00047925"/>
    </source>
</evidence>
<evidence type="ECO:0000256" key="9">
    <source>
        <dbReference type="SAM" id="MobiDB-lite"/>
    </source>
</evidence>
<dbReference type="InterPro" id="IPR016064">
    <property type="entry name" value="NAD/diacylglycerol_kinase_sf"/>
</dbReference>
<dbReference type="GO" id="GO:0005737">
    <property type="term" value="C:cytoplasm"/>
    <property type="evidence" value="ECO:0007669"/>
    <property type="project" value="UniProtKB-SubCell"/>
</dbReference>
<feature type="binding site" evidence="8">
    <location>
        <position position="237"/>
    </location>
    <ligand>
        <name>NAD(+)</name>
        <dbReference type="ChEBI" id="CHEBI:57540"/>
    </ligand>
</feature>
<evidence type="ECO:0000313" key="10">
    <source>
        <dbReference type="EMBL" id="TFZ82488.1"/>
    </source>
</evidence>
<feature type="binding site" evidence="8">
    <location>
        <position position="218"/>
    </location>
    <ligand>
        <name>NAD(+)</name>
        <dbReference type="ChEBI" id="CHEBI:57540"/>
    </ligand>
</feature>
<dbReference type="AlphaFoldDB" id="A0A4Z0FA33"/>
<organism evidence="10 11">
    <name type="scientific">Candidatus Macondimonas diazotrophica</name>
    <dbReference type="NCBI Taxonomy" id="2305248"/>
    <lineage>
        <taxon>Bacteria</taxon>
        <taxon>Pseudomonadati</taxon>
        <taxon>Pseudomonadota</taxon>
        <taxon>Gammaproteobacteria</taxon>
        <taxon>Chromatiales</taxon>
        <taxon>Ectothiorhodospiraceae</taxon>
        <taxon>Candidatus Macondimonas</taxon>
    </lineage>
</organism>
<accession>A0A4Z0FA33</accession>
<comment type="caution">
    <text evidence="8">Lacks conserved residue(s) required for the propagation of feature annotation.</text>
</comment>
<dbReference type="GO" id="GO:0051287">
    <property type="term" value="F:NAD binding"/>
    <property type="evidence" value="ECO:0007669"/>
    <property type="project" value="UniProtKB-ARBA"/>
</dbReference>
<dbReference type="EMBL" id="SRIO01000009">
    <property type="protein sequence ID" value="TFZ82488.1"/>
    <property type="molecule type" value="Genomic_DNA"/>
</dbReference>
<evidence type="ECO:0000256" key="5">
    <source>
        <dbReference type="ARBA" id="ARBA00022857"/>
    </source>
</evidence>
<keyword evidence="6 8" id="KW-0520">NAD</keyword>
<evidence type="ECO:0000256" key="3">
    <source>
        <dbReference type="ARBA" id="ARBA00022777"/>
    </source>
</evidence>
<evidence type="ECO:0000256" key="1">
    <source>
        <dbReference type="ARBA" id="ARBA00022679"/>
    </source>
</evidence>
<dbReference type="Proteomes" id="UP000297890">
    <property type="component" value="Unassembled WGS sequence"/>
</dbReference>
<comment type="function">
    <text evidence="8">Involved in the regulation of the intracellular balance of NAD and NADP, and is a key enzyme in the biosynthesis of NADP. Catalyzes specifically the phosphorylation on 2'-hydroxyl of the adenosine moiety of NAD to yield NADP.</text>
</comment>
<evidence type="ECO:0000256" key="4">
    <source>
        <dbReference type="ARBA" id="ARBA00022840"/>
    </source>
</evidence>